<evidence type="ECO:0000313" key="18">
    <source>
        <dbReference type="EMBL" id="CAA9559460.1"/>
    </source>
</evidence>
<dbReference type="SMART" id="SM00382">
    <property type="entry name" value="AAA"/>
    <property type="match status" value="1"/>
</dbReference>
<evidence type="ECO:0000256" key="8">
    <source>
        <dbReference type="ARBA" id="ARBA00023016"/>
    </source>
</evidence>
<dbReference type="PROSITE" id="PS51787">
    <property type="entry name" value="LON_N"/>
    <property type="match status" value="1"/>
</dbReference>
<dbReference type="EMBL" id="CADCWE010000235">
    <property type="protein sequence ID" value="CAA9559460.1"/>
    <property type="molecule type" value="Genomic_DNA"/>
</dbReference>
<dbReference type="PROSITE" id="PS51786">
    <property type="entry name" value="LON_PROTEOLYTIC"/>
    <property type="match status" value="1"/>
</dbReference>
<comment type="similarity">
    <text evidence="10 11 14 15">Belongs to the peptidase S16 family.</text>
</comment>
<evidence type="ECO:0000256" key="9">
    <source>
        <dbReference type="ARBA" id="ARBA00050665"/>
    </source>
</evidence>
<reference evidence="18" key="1">
    <citation type="submission" date="2020-02" db="EMBL/GenBank/DDBJ databases">
        <authorList>
            <person name="Meier V. D."/>
        </authorList>
    </citation>
    <scope>NUCLEOTIDE SEQUENCE</scope>
    <source>
        <strain evidence="18">AVDCRST_MAG73</strain>
    </source>
</reference>
<feature type="domain" description="Lon proteolytic" evidence="16">
    <location>
        <begin position="598"/>
        <end position="779"/>
    </location>
</feature>
<dbReference type="SMART" id="SM00464">
    <property type="entry name" value="LON"/>
    <property type="match status" value="1"/>
</dbReference>
<evidence type="ECO:0000256" key="15">
    <source>
        <dbReference type="RuleBase" id="RU000591"/>
    </source>
</evidence>
<keyword evidence="5 10" id="KW-0378">Hydrolase</keyword>
<name>A0A6J4UXD4_9BACT</name>
<comment type="subcellular location">
    <subcellularLocation>
        <location evidence="1 10 11">Cytoplasm</location>
    </subcellularLocation>
</comment>
<dbReference type="InterPro" id="IPR020568">
    <property type="entry name" value="Ribosomal_Su5_D2-typ_SF"/>
</dbReference>
<dbReference type="Pfam" id="PF00004">
    <property type="entry name" value="AAA"/>
    <property type="match status" value="1"/>
</dbReference>
<dbReference type="GO" id="GO:0005737">
    <property type="term" value="C:cytoplasm"/>
    <property type="evidence" value="ECO:0007669"/>
    <property type="project" value="UniProtKB-SubCell"/>
</dbReference>
<keyword evidence="3 10" id="KW-0645">Protease</keyword>
<dbReference type="InterPro" id="IPR014721">
    <property type="entry name" value="Ribsml_uS5_D2-typ_fold_subgr"/>
</dbReference>
<dbReference type="Gene3D" id="3.30.230.10">
    <property type="match status" value="1"/>
</dbReference>
<dbReference type="InterPro" id="IPR008269">
    <property type="entry name" value="Lon_proteolytic"/>
</dbReference>
<dbReference type="AlphaFoldDB" id="A0A6J4UXD4"/>
<dbReference type="InterPro" id="IPR027417">
    <property type="entry name" value="P-loop_NTPase"/>
</dbReference>
<keyword evidence="6 10" id="KW-0720">Serine protease</keyword>
<dbReference type="InterPro" id="IPR046336">
    <property type="entry name" value="Lon_prtase_N_sf"/>
</dbReference>
<feature type="binding site" evidence="10 13">
    <location>
        <begin position="358"/>
        <end position="365"/>
    </location>
    <ligand>
        <name>ATP</name>
        <dbReference type="ChEBI" id="CHEBI:30616"/>
    </ligand>
</feature>
<dbReference type="EC" id="3.4.21.53" evidence="10 11"/>
<evidence type="ECO:0000256" key="4">
    <source>
        <dbReference type="ARBA" id="ARBA00022741"/>
    </source>
</evidence>
<dbReference type="NCBIfam" id="TIGR00763">
    <property type="entry name" value="lon"/>
    <property type="match status" value="1"/>
</dbReference>
<evidence type="ECO:0000259" key="16">
    <source>
        <dbReference type="PROSITE" id="PS51786"/>
    </source>
</evidence>
<sequence>MTRYELYAPRFPLLPLKNVVIFPRNVVTLLVGRPRSIQAVEEALLRDRRLVVTAHRDGEIDDPRPEELHPVGTLAGIVSVERQQGGNIQVVLEGMARVRLNGFDQARPFYTVGADELREPDGSPGEAAILIAHVQDLAAKHAEARGRLQAEVLDMVARASEAGHLADLLATQLLSDVAGRQELLEMIDPIKRLEHVAVHLVGELDVAALEQKIKARVRDQIDKNQREYFLREQLKAIHDELGGENGNEIETLRAKIADRGVPVAVEEKLVKELNRLERMPPVSAEATVVRTYLDTLLTLPWTEQSEDRIDLDEAERILDADHYGLEKVKERILDYLAVRKLTMEAGTETTAQILCLIGPPGVGKTSLGRSIAASMGRKFVRVSLGGVRDEAEIRGHRRTYIGALPGRIVGAMKSAGTINPLILLDEIDKLAADYRGDPTAAMLEVLDPEQNATFTDHFLDVPYDLSKVLFITTANYGQQIPRPLRDRMEMIEVSGYTEDEKIEIGRRYLLKRQLIAHGLGPNALEISEKLWTKIVREYTREAGVRNLDREVAALCRKVARDIVRGKIGSGGGKARLTEQRLVDYLGTKKFGYDQDLDDSQIGLAIGLGTTEVGGEIIPVEVATMPGRGALTITGRAGDVMQESARAALSYARSRAEALRIDPDFQEKLDLHIHLPEGATPKDGPSAGITIATALISALTRRPVRNDTAMTGEITLRGRVLAIGGLKDKSLAAHRHGIRRLIAPADNARDLAKVPANVLKDMEFIFVATMDQVIQAAIMLDDEALAVLPTAGDVIPADNALTPDPAPPPAARPGFDAVVTDALGT</sequence>
<dbReference type="PIRSF" id="PIRSF001174">
    <property type="entry name" value="Lon_proteas"/>
    <property type="match status" value="1"/>
</dbReference>
<evidence type="ECO:0000256" key="10">
    <source>
        <dbReference type="HAMAP-Rule" id="MF_01973"/>
    </source>
</evidence>
<dbReference type="GO" id="GO:0034605">
    <property type="term" value="P:cellular response to heat"/>
    <property type="evidence" value="ECO:0007669"/>
    <property type="project" value="UniProtKB-UniRule"/>
</dbReference>
<dbReference type="Pfam" id="PF05362">
    <property type="entry name" value="Lon_C"/>
    <property type="match status" value="1"/>
</dbReference>
<evidence type="ECO:0000256" key="7">
    <source>
        <dbReference type="ARBA" id="ARBA00022840"/>
    </source>
</evidence>
<feature type="active site" evidence="10 12">
    <location>
        <position position="728"/>
    </location>
</feature>
<proteinExistence type="evidence at transcript level"/>
<comment type="subunit">
    <text evidence="10 11">Homohexamer. Organized in a ring with a central cavity.</text>
</comment>
<dbReference type="InterPro" id="IPR015947">
    <property type="entry name" value="PUA-like_sf"/>
</dbReference>
<evidence type="ECO:0000256" key="5">
    <source>
        <dbReference type="ARBA" id="ARBA00022801"/>
    </source>
</evidence>
<dbReference type="FunFam" id="3.40.50.300:FF:000021">
    <property type="entry name" value="Lon protease homolog"/>
    <property type="match status" value="1"/>
</dbReference>
<dbReference type="SUPFAM" id="SSF88697">
    <property type="entry name" value="PUA domain-like"/>
    <property type="match status" value="1"/>
</dbReference>
<dbReference type="InterPro" id="IPR003959">
    <property type="entry name" value="ATPase_AAA_core"/>
</dbReference>
<evidence type="ECO:0000256" key="12">
    <source>
        <dbReference type="PIRSR" id="PIRSR001174-1"/>
    </source>
</evidence>
<keyword evidence="4 10" id="KW-0547">Nucleotide-binding</keyword>
<keyword evidence="8 10" id="KW-0346">Stress response</keyword>
<evidence type="ECO:0000256" key="6">
    <source>
        <dbReference type="ARBA" id="ARBA00022825"/>
    </source>
</evidence>
<feature type="active site" evidence="10 12">
    <location>
        <position position="685"/>
    </location>
</feature>
<dbReference type="InterPro" id="IPR008268">
    <property type="entry name" value="Peptidase_S16_AS"/>
</dbReference>
<evidence type="ECO:0000256" key="11">
    <source>
        <dbReference type="PIRNR" id="PIRNR001174"/>
    </source>
</evidence>
<accession>A0A6J4UXD4</accession>
<dbReference type="Pfam" id="PF22667">
    <property type="entry name" value="Lon_lid"/>
    <property type="match status" value="1"/>
</dbReference>
<comment type="function">
    <text evidence="10">ATP-dependent serine protease that mediates the selective degradation of mutant and abnormal proteins as well as certain short-lived regulatory proteins. Required for cellular homeostasis and for survival from DNA damage and developmental changes induced by stress. Degrades polypeptides processively to yield small peptide fragments that are 5 to 10 amino acids long. Binds to DNA in a double-stranded, site-specific manner.</text>
</comment>
<dbReference type="GO" id="GO:0005524">
    <property type="term" value="F:ATP binding"/>
    <property type="evidence" value="ECO:0007669"/>
    <property type="project" value="UniProtKB-UniRule"/>
</dbReference>
<evidence type="ECO:0000256" key="14">
    <source>
        <dbReference type="PROSITE-ProRule" id="PRU01122"/>
    </source>
</evidence>
<dbReference type="PANTHER" id="PTHR10046">
    <property type="entry name" value="ATP DEPENDENT LON PROTEASE FAMILY MEMBER"/>
    <property type="match status" value="1"/>
</dbReference>
<comment type="induction">
    <text evidence="10">By heat shock.</text>
</comment>
<evidence type="ECO:0000256" key="1">
    <source>
        <dbReference type="ARBA" id="ARBA00004496"/>
    </source>
</evidence>
<dbReference type="Gene3D" id="2.30.130.40">
    <property type="entry name" value="LON domain-like"/>
    <property type="match status" value="1"/>
</dbReference>
<protein>
    <recommendedName>
        <fullName evidence="10 11">Lon protease</fullName>
        <ecNumber evidence="10 11">3.4.21.53</ecNumber>
    </recommendedName>
    <alternativeName>
        <fullName evidence="10">ATP-dependent protease La</fullName>
    </alternativeName>
</protein>
<dbReference type="InterPro" id="IPR003593">
    <property type="entry name" value="AAA+_ATPase"/>
</dbReference>
<dbReference type="Gene3D" id="1.20.58.1480">
    <property type="match status" value="1"/>
</dbReference>
<evidence type="ECO:0000256" key="2">
    <source>
        <dbReference type="ARBA" id="ARBA00022490"/>
    </source>
</evidence>
<dbReference type="PROSITE" id="PS01046">
    <property type="entry name" value="LON_SER"/>
    <property type="match status" value="1"/>
</dbReference>
<organism evidence="18">
    <name type="scientific">uncultured Thermomicrobiales bacterium</name>
    <dbReference type="NCBI Taxonomy" id="1645740"/>
    <lineage>
        <taxon>Bacteria</taxon>
        <taxon>Pseudomonadati</taxon>
        <taxon>Thermomicrobiota</taxon>
        <taxon>Thermomicrobia</taxon>
        <taxon>Thermomicrobiales</taxon>
        <taxon>environmental samples</taxon>
    </lineage>
</organism>
<dbReference type="GO" id="GO:0043565">
    <property type="term" value="F:sequence-specific DNA binding"/>
    <property type="evidence" value="ECO:0007669"/>
    <property type="project" value="UniProtKB-UniRule"/>
</dbReference>
<dbReference type="SUPFAM" id="SSF52540">
    <property type="entry name" value="P-loop containing nucleoside triphosphate hydrolases"/>
    <property type="match status" value="1"/>
</dbReference>
<dbReference type="SUPFAM" id="SSF54211">
    <property type="entry name" value="Ribosomal protein S5 domain 2-like"/>
    <property type="match status" value="1"/>
</dbReference>
<dbReference type="GO" id="GO:0016887">
    <property type="term" value="F:ATP hydrolysis activity"/>
    <property type="evidence" value="ECO:0007669"/>
    <property type="project" value="UniProtKB-UniRule"/>
</dbReference>
<feature type="domain" description="Lon N-terminal" evidence="17">
    <location>
        <begin position="11"/>
        <end position="204"/>
    </location>
</feature>
<dbReference type="InterPro" id="IPR054594">
    <property type="entry name" value="Lon_lid"/>
</dbReference>
<evidence type="ECO:0000259" key="17">
    <source>
        <dbReference type="PROSITE" id="PS51787"/>
    </source>
</evidence>
<dbReference type="Gene3D" id="1.20.5.5270">
    <property type="match status" value="1"/>
</dbReference>
<dbReference type="GO" id="GO:0004176">
    <property type="term" value="F:ATP-dependent peptidase activity"/>
    <property type="evidence" value="ECO:0007669"/>
    <property type="project" value="UniProtKB-UniRule"/>
</dbReference>
<dbReference type="GO" id="GO:0006515">
    <property type="term" value="P:protein quality control for misfolded or incompletely synthesized proteins"/>
    <property type="evidence" value="ECO:0007669"/>
    <property type="project" value="UniProtKB-UniRule"/>
</dbReference>
<dbReference type="GO" id="GO:0004252">
    <property type="term" value="F:serine-type endopeptidase activity"/>
    <property type="evidence" value="ECO:0007669"/>
    <property type="project" value="UniProtKB-UniRule"/>
</dbReference>
<gene>
    <name evidence="10" type="primary">lon</name>
    <name evidence="18" type="ORF">AVDCRST_MAG73-3600</name>
</gene>
<keyword evidence="2 10" id="KW-0963">Cytoplasm</keyword>
<dbReference type="Gene3D" id="3.40.50.300">
    <property type="entry name" value="P-loop containing nucleotide triphosphate hydrolases"/>
    <property type="match status" value="1"/>
</dbReference>
<dbReference type="Gene3D" id="1.10.8.60">
    <property type="match status" value="1"/>
</dbReference>
<dbReference type="PRINTS" id="PR00830">
    <property type="entry name" value="ENDOLAPTASE"/>
</dbReference>
<dbReference type="InterPro" id="IPR027543">
    <property type="entry name" value="Lon_bac"/>
</dbReference>
<dbReference type="InterPro" id="IPR027065">
    <property type="entry name" value="Lon_Prtase"/>
</dbReference>
<dbReference type="InterPro" id="IPR004815">
    <property type="entry name" value="Lon_bac/euk-typ"/>
</dbReference>
<dbReference type="Pfam" id="PF02190">
    <property type="entry name" value="LON_substr_bdg"/>
    <property type="match status" value="1"/>
</dbReference>
<comment type="catalytic activity">
    <reaction evidence="9 10 11 14">
        <text>Hydrolysis of proteins in presence of ATP.</text>
        <dbReference type="EC" id="3.4.21.53"/>
    </reaction>
</comment>
<dbReference type="HAMAP" id="MF_01973">
    <property type="entry name" value="lon_bact"/>
    <property type="match status" value="1"/>
</dbReference>
<evidence type="ECO:0000256" key="3">
    <source>
        <dbReference type="ARBA" id="ARBA00022670"/>
    </source>
</evidence>
<dbReference type="InterPro" id="IPR003111">
    <property type="entry name" value="Lon_prtase_N"/>
</dbReference>
<dbReference type="CDD" id="cd19500">
    <property type="entry name" value="RecA-like_Lon"/>
    <property type="match status" value="1"/>
</dbReference>
<evidence type="ECO:0000256" key="13">
    <source>
        <dbReference type="PIRSR" id="PIRSR001174-2"/>
    </source>
</evidence>
<keyword evidence="7 10" id="KW-0067">ATP-binding</keyword>